<evidence type="ECO:0000256" key="1">
    <source>
        <dbReference type="SAM" id="MobiDB-lite"/>
    </source>
</evidence>
<feature type="compositionally biased region" description="Basic residues" evidence="1">
    <location>
        <begin position="15"/>
        <end position="27"/>
    </location>
</feature>
<evidence type="ECO:0000313" key="2">
    <source>
        <dbReference type="EMBL" id="KAJ1140067.1"/>
    </source>
</evidence>
<protein>
    <submittedName>
        <fullName evidence="2">Uncharacterized protein</fullName>
    </submittedName>
</protein>
<organism evidence="2 3">
    <name type="scientific">Pleurodeles waltl</name>
    <name type="common">Iberian ribbed newt</name>
    <dbReference type="NCBI Taxonomy" id="8319"/>
    <lineage>
        <taxon>Eukaryota</taxon>
        <taxon>Metazoa</taxon>
        <taxon>Chordata</taxon>
        <taxon>Craniata</taxon>
        <taxon>Vertebrata</taxon>
        <taxon>Euteleostomi</taxon>
        <taxon>Amphibia</taxon>
        <taxon>Batrachia</taxon>
        <taxon>Caudata</taxon>
        <taxon>Salamandroidea</taxon>
        <taxon>Salamandridae</taxon>
        <taxon>Pleurodelinae</taxon>
        <taxon>Pleurodeles</taxon>
    </lineage>
</organism>
<name>A0AAV7QHJ5_PLEWA</name>
<dbReference type="AlphaFoldDB" id="A0AAV7QHJ5"/>
<keyword evidence="3" id="KW-1185">Reference proteome</keyword>
<dbReference type="Proteomes" id="UP001066276">
    <property type="component" value="Chromosome 6"/>
</dbReference>
<reference evidence="2" key="1">
    <citation type="journal article" date="2022" name="bioRxiv">
        <title>Sequencing and chromosome-scale assembly of the giantPleurodeles waltlgenome.</title>
        <authorList>
            <person name="Brown T."/>
            <person name="Elewa A."/>
            <person name="Iarovenko S."/>
            <person name="Subramanian E."/>
            <person name="Araus A.J."/>
            <person name="Petzold A."/>
            <person name="Susuki M."/>
            <person name="Suzuki K.-i.T."/>
            <person name="Hayashi T."/>
            <person name="Toyoda A."/>
            <person name="Oliveira C."/>
            <person name="Osipova E."/>
            <person name="Leigh N.D."/>
            <person name="Simon A."/>
            <person name="Yun M.H."/>
        </authorList>
    </citation>
    <scope>NUCLEOTIDE SEQUENCE</scope>
    <source>
        <strain evidence="2">20211129_DDA</strain>
        <tissue evidence="2">Liver</tissue>
    </source>
</reference>
<gene>
    <name evidence="2" type="ORF">NDU88_006428</name>
</gene>
<feature type="region of interest" description="Disordered" evidence="1">
    <location>
        <begin position="1"/>
        <end position="27"/>
    </location>
</feature>
<sequence length="200" mass="21364">MLSRSGGPCGSLHPPMRHSHHGLALHSAERHRHAFQWNRSEVQAAAQYSALPSVQVLSFSCSLQLLAPRGLPHGAPGLRARQPACSRAGEGLWQPDRHKGCNRAGFPPSVAPLVTPTQRLSATAGLVAVCLRASSSGPFSRLPVRATSRPRWGPGSHHPVTVASPGLAFGFRLRLRSQCVSDFNFTAGSGRSSSFMRLPS</sequence>
<comment type="caution">
    <text evidence="2">The sequence shown here is derived from an EMBL/GenBank/DDBJ whole genome shotgun (WGS) entry which is preliminary data.</text>
</comment>
<proteinExistence type="predicted"/>
<accession>A0AAV7QHJ5</accession>
<evidence type="ECO:0000313" key="3">
    <source>
        <dbReference type="Proteomes" id="UP001066276"/>
    </source>
</evidence>
<dbReference type="EMBL" id="JANPWB010000010">
    <property type="protein sequence ID" value="KAJ1140067.1"/>
    <property type="molecule type" value="Genomic_DNA"/>
</dbReference>